<evidence type="ECO:0000256" key="1">
    <source>
        <dbReference type="ARBA" id="ARBA00004651"/>
    </source>
</evidence>
<dbReference type="AlphaFoldDB" id="A0A5N6AJS7"/>
<accession>A0A5N6AJS7</accession>
<feature type="transmembrane region" description="Helical" evidence="8">
    <location>
        <begin position="312"/>
        <end position="333"/>
    </location>
</feature>
<reference evidence="10" key="1">
    <citation type="submission" date="2019-10" db="EMBL/GenBank/DDBJ databases">
        <title>Nonomuraea sp. nov., isolated from Phyllanthus amarus.</title>
        <authorList>
            <person name="Klykleung N."/>
            <person name="Tanasupawat S."/>
        </authorList>
    </citation>
    <scope>NUCLEOTIDE SEQUENCE [LARGE SCALE GENOMIC DNA]</scope>
    <source>
        <strain evidence="10">3MP-10</strain>
    </source>
</reference>
<evidence type="ECO:0000259" key="9">
    <source>
        <dbReference type="PROSITE" id="PS50850"/>
    </source>
</evidence>
<dbReference type="CDD" id="cd17321">
    <property type="entry name" value="MFS_MMR_MDR_like"/>
    <property type="match status" value="1"/>
</dbReference>
<name>A0A5N6AJS7_9ACTN</name>
<dbReference type="InterPro" id="IPR020846">
    <property type="entry name" value="MFS_dom"/>
</dbReference>
<dbReference type="GO" id="GO:0022857">
    <property type="term" value="F:transmembrane transporter activity"/>
    <property type="evidence" value="ECO:0007669"/>
    <property type="project" value="InterPro"/>
</dbReference>
<keyword evidence="4 8" id="KW-0812">Transmembrane</keyword>
<feature type="transmembrane region" description="Helical" evidence="8">
    <location>
        <begin position="61"/>
        <end position="79"/>
    </location>
</feature>
<feature type="transmembrane region" description="Helical" evidence="8">
    <location>
        <begin position="91"/>
        <end position="110"/>
    </location>
</feature>
<evidence type="ECO:0000313" key="10">
    <source>
        <dbReference type="EMBL" id="KAB8167959.1"/>
    </source>
</evidence>
<dbReference type="PANTHER" id="PTHR42718:SF46">
    <property type="entry name" value="BLR6921 PROTEIN"/>
    <property type="match status" value="1"/>
</dbReference>
<feature type="transmembrane region" description="Helical" evidence="8">
    <location>
        <begin position="212"/>
        <end position="230"/>
    </location>
</feature>
<feature type="domain" description="Major facilitator superfamily (MFS) profile" evidence="9">
    <location>
        <begin position="25"/>
        <end position="477"/>
    </location>
</feature>
<evidence type="ECO:0000256" key="5">
    <source>
        <dbReference type="ARBA" id="ARBA00022989"/>
    </source>
</evidence>
<feature type="transmembrane region" description="Helical" evidence="8">
    <location>
        <begin position="280"/>
        <end position="300"/>
    </location>
</feature>
<dbReference type="EMBL" id="VDLY02000004">
    <property type="protein sequence ID" value="KAB8167959.1"/>
    <property type="molecule type" value="Genomic_DNA"/>
</dbReference>
<dbReference type="GO" id="GO:0046677">
    <property type="term" value="P:response to antibiotic"/>
    <property type="evidence" value="ECO:0007669"/>
    <property type="project" value="UniProtKB-KW"/>
</dbReference>
<feature type="transmembrane region" description="Helical" evidence="8">
    <location>
        <begin position="116"/>
        <end position="138"/>
    </location>
</feature>
<dbReference type="InterPro" id="IPR036259">
    <property type="entry name" value="MFS_trans_sf"/>
</dbReference>
<keyword evidence="7" id="KW-0046">Antibiotic resistance</keyword>
<dbReference type="InterPro" id="IPR001958">
    <property type="entry name" value="Tet-R_TetA/multi-R_MdtG-like"/>
</dbReference>
<dbReference type="PROSITE" id="PS50850">
    <property type="entry name" value="MFS"/>
    <property type="match status" value="1"/>
</dbReference>
<keyword evidence="11" id="KW-1185">Reference proteome</keyword>
<dbReference type="Gene3D" id="1.20.1250.20">
    <property type="entry name" value="MFS general substrate transporter like domains"/>
    <property type="match status" value="1"/>
</dbReference>
<evidence type="ECO:0000256" key="4">
    <source>
        <dbReference type="ARBA" id="ARBA00022692"/>
    </source>
</evidence>
<evidence type="ECO:0000256" key="3">
    <source>
        <dbReference type="ARBA" id="ARBA00022475"/>
    </source>
</evidence>
<evidence type="ECO:0000256" key="6">
    <source>
        <dbReference type="ARBA" id="ARBA00023136"/>
    </source>
</evidence>
<organism evidence="10 11">
    <name type="scientific">Streptomyces mimosae</name>
    <dbReference type="NCBI Taxonomy" id="2586635"/>
    <lineage>
        <taxon>Bacteria</taxon>
        <taxon>Bacillati</taxon>
        <taxon>Actinomycetota</taxon>
        <taxon>Actinomycetes</taxon>
        <taxon>Kitasatosporales</taxon>
        <taxon>Streptomycetaceae</taxon>
        <taxon>Streptomyces</taxon>
    </lineage>
</organism>
<keyword evidence="6 8" id="KW-0472">Membrane</keyword>
<comment type="subcellular location">
    <subcellularLocation>
        <location evidence="1">Cell membrane</location>
        <topology evidence="1">Multi-pass membrane protein</topology>
    </subcellularLocation>
</comment>
<protein>
    <submittedName>
        <fullName evidence="10">MFS transporter</fullName>
    </submittedName>
</protein>
<dbReference type="PRINTS" id="PR01035">
    <property type="entry name" value="TCRTETA"/>
</dbReference>
<feature type="transmembrane region" description="Helical" evidence="8">
    <location>
        <begin position="451"/>
        <end position="473"/>
    </location>
</feature>
<gene>
    <name evidence="10" type="ORF">FH607_008285</name>
</gene>
<feature type="transmembrane region" description="Helical" evidence="8">
    <location>
        <begin position="242"/>
        <end position="259"/>
    </location>
</feature>
<keyword evidence="2" id="KW-0813">Transport</keyword>
<evidence type="ECO:0000256" key="2">
    <source>
        <dbReference type="ARBA" id="ARBA00022448"/>
    </source>
</evidence>
<keyword evidence="5 8" id="KW-1133">Transmembrane helix</keyword>
<dbReference type="InterPro" id="IPR011701">
    <property type="entry name" value="MFS"/>
</dbReference>
<evidence type="ECO:0000313" key="11">
    <source>
        <dbReference type="Proteomes" id="UP000314251"/>
    </source>
</evidence>
<sequence>MPDSQGATSPAKDTASTITPHATAILTIILCVQLLDAIDITVMNMAVPNIQQDFDMSVTTLSWVLNGYTLAYGGLLLLGGRVGDIIGHRKGLMIGVTVFTLASLVGAVAQDSWMLLAARAIQGAGAAMTAPCALALIVTSFRTEKERTKAFGISVMAQGLGFAGGLIIGGMLTDLISWRSVLFINVPIGIVLLIATPKFIPESAGRRGKFDFGGALSATVGMGSIVYGFVHASEEGWSEPSTLAAFGVGVILLSTLVVISTRHSEPVLNLKLLVNRNRGGGYLTFVCSGAALFGMFFFLTQFVQEVLDMRPLMAGFAFLPMAITMMIAPRWIAPPVIERFDAKTAMVTGLVLVFVSMVWLTQVSAATEYWSGILGPMALAGIGVGMLNPPLIGTILSSVKPTESGAASGVLQTMGMVGGSIGTAVLVTIFSSATDSPDPGLGAKDILADGIGAACIGGAGFALVGLLLVIGVIRTPKEAPAPNAEAA</sequence>
<feature type="transmembrane region" description="Helical" evidence="8">
    <location>
        <begin position="178"/>
        <end position="200"/>
    </location>
</feature>
<comment type="caution">
    <text evidence="10">The sequence shown here is derived from an EMBL/GenBank/DDBJ whole genome shotgun (WGS) entry which is preliminary data.</text>
</comment>
<dbReference type="Pfam" id="PF07690">
    <property type="entry name" value="MFS_1"/>
    <property type="match status" value="1"/>
</dbReference>
<feature type="transmembrane region" description="Helical" evidence="8">
    <location>
        <begin position="369"/>
        <end position="388"/>
    </location>
</feature>
<keyword evidence="3" id="KW-1003">Cell membrane</keyword>
<evidence type="ECO:0000256" key="8">
    <source>
        <dbReference type="SAM" id="Phobius"/>
    </source>
</evidence>
<proteinExistence type="predicted"/>
<feature type="transmembrane region" description="Helical" evidence="8">
    <location>
        <begin position="345"/>
        <end position="363"/>
    </location>
</feature>
<dbReference type="Proteomes" id="UP000314251">
    <property type="component" value="Unassembled WGS sequence"/>
</dbReference>
<feature type="transmembrane region" description="Helical" evidence="8">
    <location>
        <begin position="150"/>
        <end position="172"/>
    </location>
</feature>
<dbReference type="SUPFAM" id="SSF103473">
    <property type="entry name" value="MFS general substrate transporter"/>
    <property type="match status" value="1"/>
</dbReference>
<evidence type="ECO:0000256" key="7">
    <source>
        <dbReference type="ARBA" id="ARBA00023251"/>
    </source>
</evidence>
<dbReference type="OrthoDB" id="4080117at2"/>
<feature type="transmembrane region" description="Helical" evidence="8">
    <location>
        <begin position="409"/>
        <end position="431"/>
    </location>
</feature>
<dbReference type="PANTHER" id="PTHR42718">
    <property type="entry name" value="MAJOR FACILITATOR SUPERFAMILY MULTIDRUG TRANSPORTER MFSC"/>
    <property type="match status" value="1"/>
</dbReference>
<dbReference type="GO" id="GO:0005886">
    <property type="term" value="C:plasma membrane"/>
    <property type="evidence" value="ECO:0007669"/>
    <property type="project" value="UniProtKB-SubCell"/>
</dbReference>
<dbReference type="Gene3D" id="1.20.1720.10">
    <property type="entry name" value="Multidrug resistance protein D"/>
    <property type="match status" value="1"/>
</dbReference>
<dbReference type="RefSeq" id="WP_139666970.1">
    <property type="nucleotide sequence ID" value="NZ_VDLY02000004.1"/>
</dbReference>